<dbReference type="InterPro" id="IPR003458">
    <property type="entry name" value="Phage_T4_Gp38_tail_assem"/>
</dbReference>
<dbReference type="Proteomes" id="UP000234240">
    <property type="component" value="Unassembled WGS sequence"/>
</dbReference>
<dbReference type="AlphaFoldDB" id="A0A2N5EEI8"/>
<comment type="caution">
    <text evidence="1">The sequence shown here is derived from an EMBL/GenBank/DDBJ whole genome shotgun (WGS) entry which is preliminary data.</text>
</comment>
<gene>
    <name evidence="1" type="ORF">CYR55_03120</name>
</gene>
<name>A0A2N5EEI8_9GAMM</name>
<organism evidence="1 2">
    <name type="scientific">Chimaeribacter californicus</name>
    <dbReference type="NCBI Taxonomy" id="2060067"/>
    <lineage>
        <taxon>Bacteria</taxon>
        <taxon>Pseudomonadati</taxon>
        <taxon>Pseudomonadota</taxon>
        <taxon>Gammaproteobacteria</taxon>
        <taxon>Enterobacterales</taxon>
        <taxon>Yersiniaceae</taxon>
        <taxon>Chimaeribacter</taxon>
    </lineage>
</organism>
<dbReference type="Pfam" id="PF02413">
    <property type="entry name" value="Caudo_TAP"/>
    <property type="match status" value="1"/>
</dbReference>
<dbReference type="OrthoDB" id="8596093at2"/>
<evidence type="ECO:0000313" key="2">
    <source>
        <dbReference type="Proteomes" id="UP000234240"/>
    </source>
</evidence>
<accession>A0A2N5EEI8</accession>
<keyword evidence="2" id="KW-1185">Reference proteome</keyword>
<sequence length="215" mass="23033">MAEITETLETVDTPAADAAEAFVTLDSSGLAQSSGLITVYNYDSETGAFTGATQEYVPEGVGIPAYACCDAPPVVGAGEVALFVAGAWQVQPDYRGQTVYSTETGKATVITKEGPLPEGITLLSPSSEFDEWDGGQWVKNESAEKAYYAGKASQQKTDLTQQATLRIQTLQDAVDLEMATDEETELLVSWKKYRVLLSRVDTGTASDITWPTVPE</sequence>
<dbReference type="RefSeq" id="WP_101814718.1">
    <property type="nucleotide sequence ID" value="NZ_PJZF01000002.1"/>
</dbReference>
<dbReference type="PANTHER" id="PTHR34413:SF2">
    <property type="entry name" value="PROPHAGE TAIL FIBER ASSEMBLY PROTEIN HOMOLOG TFAE-RELATED"/>
    <property type="match status" value="1"/>
</dbReference>
<dbReference type="InterPro" id="IPR051220">
    <property type="entry name" value="TFA_Chaperone"/>
</dbReference>
<evidence type="ECO:0000313" key="1">
    <source>
        <dbReference type="EMBL" id="PLR40926.1"/>
    </source>
</evidence>
<dbReference type="PANTHER" id="PTHR34413">
    <property type="entry name" value="PROPHAGE TAIL FIBER ASSEMBLY PROTEIN HOMOLOG TFAE-RELATED-RELATED"/>
    <property type="match status" value="1"/>
</dbReference>
<dbReference type="EMBL" id="PJZF01000002">
    <property type="protein sequence ID" value="PLR40926.1"/>
    <property type="molecule type" value="Genomic_DNA"/>
</dbReference>
<reference evidence="1 2" key="1">
    <citation type="submission" date="2017-12" db="EMBL/GenBank/DDBJ databases">
        <title>Characterization of six clinical isolates of Enterochimera gen. nov., a novel genus of the Yersiniaciae family and the three species Enterochimera arupensis sp. nov., Enterochimera coloradensis sp. nov, and Enterochimera californica sp. nov.</title>
        <authorList>
            <person name="Rossi A."/>
            <person name="Fisher M."/>
        </authorList>
    </citation>
    <scope>NUCLEOTIDE SEQUENCE [LARGE SCALE GENOMIC DNA]</scope>
    <source>
        <strain evidence="2">2015-Iso6</strain>
    </source>
</reference>
<protein>
    <submittedName>
        <fullName evidence="1">Phage tail protein</fullName>
    </submittedName>
</protein>
<proteinExistence type="predicted"/>